<proteinExistence type="inferred from homology"/>
<dbReference type="RefSeq" id="WP_345535771.1">
    <property type="nucleotide sequence ID" value="NZ_BAABGJ010000004.1"/>
</dbReference>
<sequence>MEPTTPCIVMTTASTEDEAELLAAAIVEARLAACVQVERVRSFYMWQGTLHREPEWLLLIKTLSARFAALEAFIRERHSYETPEIVHLPITAGSPAYLRWLAEGSSGSPAPAAPQE</sequence>
<dbReference type="Gene3D" id="3.30.70.120">
    <property type="match status" value="1"/>
</dbReference>
<dbReference type="PANTHER" id="PTHR23419">
    <property type="entry name" value="DIVALENT CATION TOLERANCE CUTA-RELATED"/>
    <property type="match status" value="1"/>
</dbReference>
<evidence type="ECO:0000256" key="1">
    <source>
        <dbReference type="ARBA" id="ARBA00010169"/>
    </source>
</evidence>
<evidence type="ECO:0000313" key="2">
    <source>
        <dbReference type="EMBL" id="GAA4331570.1"/>
    </source>
</evidence>
<dbReference type="Proteomes" id="UP001500975">
    <property type="component" value="Unassembled WGS sequence"/>
</dbReference>
<dbReference type="PANTHER" id="PTHR23419:SF8">
    <property type="entry name" value="FI09726P"/>
    <property type="match status" value="1"/>
</dbReference>
<dbReference type="InterPro" id="IPR004323">
    <property type="entry name" value="Ion_tolerance_CutA"/>
</dbReference>
<dbReference type="Pfam" id="PF03091">
    <property type="entry name" value="CutA1"/>
    <property type="match status" value="1"/>
</dbReference>
<dbReference type="InterPro" id="IPR011322">
    <property type="entry name" value="N-reg_PII-like_a/b"/>
</dbReference>
<dbReference type="InterPro" id="IPR015867">
    <property type="entry name" value="N-reg_PII/ATP_PRibTrfase_C"/>
</dbReference>
<reference evidence="3" key="1">
    <citation type="journal article" date="2019" name="Int. J. Syst. Evol. Microbiol.">
        <title>The Global Catalogue of Microorganisms (GCM) 10K type strain sequencing project: providing services to taxonomists for standard genome sequencing and annotation.</title>
        <authorList>
            <consortium name="The Broad Institute Genomics Platform"/>
            <consortium name="The Broad Institute Genome Sequencing Center for Infectious Disease"/>
            <person name="Wu L."/>
            <person name="Ma J."/>
        </authorList>
    </citation>
    <scope>NUCLEOTIDE SEQUENCE [LARGE SCALE GENOMIC DNA]</scope>
    <source>
        <strain evidence="3">JCM 17804</strain>
    </source>
</reference>
<gene>
    <name evidence="2" type="ORF">GCM10023165_05770</name>
</gene>
<evidence type="ECO:0000313" key="3">
    <source>
        <dbReference type="Proteomes" id="UP001500975"/>
    </source>
</evidence>
<dbReference type="SUPFAM" id="SSF54913">
    <property type="entry name" value="GlnB-like"/>
    <property type="match status" value="1"/>
</dbReference>
<name>A0ABP8GXW1_9BURK</name>
<dbReference type="EMBL" id="BAABGJ010000004">
    <property type="protein sequence ID" value="GAA4331570.1"/>
    <property type="molecule type" value="Genomic_DNA"/>
</dbReference>
<comment type="caution">
    <text evidence="2">The sequence shown here is derived from an EMBL/GenBank/DDBJ whole genome shotgun (WGS) entry which is preliminary data.</text>
</comment>
<organism evidence="2 3">
    <name type="scientific">Variovorax defluvii</name>
    <dbReference type="NCBI Taxonomy" id="913761"/>
    <lineage>
        <taxon>Bacteria</taxon>
        <taxon>Pseudomonadati</taxon>
        <taxon>Pseudomonadota</taxon>
        <taxon>Betaproteobacteria</taxon>
        <taxon>Burkholderiales</taxon>
        <taxon>Comamonadaceae</taxon>
        <taxon>Variovorax</taxon>
    </lineage>
</organism>
<comment type="similarity">
    <text evidence="1">Belongs to the CutA family.</text>
</comment>
<accession>A0ABP8GXW1</accession>
<keyword evidence="3" id="KW-1185">Reference proteome</keyword>
<protein>
    <submittedName>
        <fullName evidence="2">Divalent-cation tolerance protein CutA</fullName>
    </submittedName>
</protein>